<evidence type="ECO:0000256" key="3">
    <source>
        <dbReference type="ARBA" id="ARBA00022694"/>
    </source>
</evidence>
<dbReference type="AlphaFoldDB" id="A0A9P4J4M1"/>
<dbReference type="InterPro" id="IPR011063">
    <property type="entry name" value="TilS/TtcA_N"/>
</dbReference>
<dbReference type="EMBL" id="ML996086">
    <property type="protein sequence ID" value="KAF2152284.1"/>
    <property type="molecule type" value="Genomic_DNA"/>
</dbReference>
<evidence type="ECO:0000256" key="6">
    <source>
        <dbReference type="ARBA" id="ARBA00048539"/>
    </source>
</evidence>
<dbReference type="NCBIfam" id="TIGR02432">
    <property type="entry name" value="lysidine_TilS_N"/>
    <property type="match status" value="1"/>
</dbReference>
<feature type="domain" description="tRNA(Ile)-lysidine/2-thiocytidine synthase N-terminal" evidence="7">
    <location>
        <begin position="33"/>
        <end position="253"/>
    </location>
</feature>
<keyword evidence="2" id="KW-0436">Ligase</keyword>
<dbReference type="PANTHER" id="PTHR43033:SF1">
    <property type="entry name" value="TRNA(ILE)-LYSIDINE SYNTHASE-RELATED"/>
    <property type="match status" value="1"/>
</dbReference>
<dbReference type="SUPFAM" id="SSF52402">
    <property type="entry name" value="Adenine nucleotide alpha hydrolases-like"/>
    <property type="match status" value="1"/>
</dbReference>
<reference evidence="8" key="1">
    <citation type="journal article" date="2020" name="Stud. Mycol.">
        <title>101 Dothideomycetes genomes: a test case for predicting lifestyles and emergence of pathogens.</title>
        <authorList>
            <person name="Haridas S."/>
            <person name="Albert R."/>
            <person name="Binder M."/>
            <person name="Bloem J."/>
            <person name="Labutti K."/>
            <person name="Salamov A."/>
            <person name="Andreopoulos B."/>
            <person name="Baker S."/>
            <person name="Barry K."/>
            <person name="Bills G."/>
            <person name="Bluhm B."/>
            <person name="Cannon C."/>
            <person name="Castanera R."/>
            <person name="Culley D."/>
            <person name="Daum C."/>
            <person name="Ezra D."/>
            <person name="Gonzalez J."/>
            <person name="Henrissat B."/>
            <person name="Kuo A."/>
            <person name="Liang C."/>
            <person name="Lipzen A."/>
            <person name="Lutzoni F."/>
            <person name="Magnuson J."/>
            <person name="Mondo S."/>
            <person name="Nolan M."/>
            <person name="Ohm R."/>
            <person name="Pangilinan J."/>
            <person name="Park H.-J."/>
            <person name="Ramirez L."/>
            <person name="Alfaro M."/>
            <person name="Sun H."/>
            <person name="Tritt A."/>
            <person name="Yoshinaga Y."/>
            <person name="Zwiers L.-H."/>
            <person name="Turgeon B."/>
            <person name="Goodwin S."/>
            <person name="Spatafora J."/>
            <person name="Crous P."/>
            <person name="Grigoriev I."/>
        </authorList>
    </citation>
    <scope>NUCLEOTIDE SEQUENCE</scope>
    <source>
        <strain evidence="8">CBS 260.36</strain>
    </source>
</reference>
<evidence type="ECO:0000256" key="1">
    <source>
        <dbReference type="ARBA" id="ARBA00013267"/>
    </source>
</evidence>
<evidence type="ECO:0000313" key="9">
    <source>
        <dbReference type="Proteomes" id="UP000799439"/>
    </source>
</evidence>
<dbReference type="EC" id="6.3.4.19" evidence="1"/>
<evidence type="ECO:0000256" key="2">
    <source>
        <dbReference type="ARBA" id="ARBA00022598"/>
    </source>
</evidence>
<dbReference type="CDD" id="cd01992">
    <property type="entry name" value="TilS_N"/>
    <property type="match status" value="1"/>
</dbReference>
<sequence>MLKKALSKGVDQKTFNTLLHSAWKTSDSKVRLGIALSGGQDSMALAALCEGYRKAHPQVSFSAFIVDHDVRPESQAEAQRTRNIVRTKTGIDVEILKLKWTSHVHPLKLLDFESIARRLRYRALAQACSDHGITTLLLGHHADDQAETVLSRITANYVGSGLAGMQRNAPIPECDEIYGCHSGKPVKVPVTPVSGFSLEEQTVMIENGGIRIFRPLLDFTKADLKETCKVHGLRWAEDKTNADRTLGPRNAIRYLLGRNRLPVALSTRSLLDLATERRKAVDEATEAVERIFDDCNINLNPINGSVDVKYPHDIKEHLFSGSSATDKLADARSRAALLLRRIILLVSPLTTIRLADCRMPAEITFPFLFSTGPGYRIQHGSVATVAKAHYRITCPSFDSTGKSSPAAIQCQITRTPPTAQDKAAKSDTLIRDLPQRSDSFNWEDTPMKLFDGRYWIRLRYRLFNLTPGHRICIRFLEDADIDQIRTDKTNPTNWVRLKAVLKEKAPGKVRYMLPAIVQTHFVNGEGGRQELKSRLLALPTLDWSSAGWVKYDKKNFQEAWMWTVRYKKVEFEAVGRHGFVG</sequence>
<comment type="catalytic activity">
    <reaction evidence="6">
        <text>cytidine(34) in tRNA(Ile2) + L-lysine + ATP = lysidine(34) in tRNA(Ile2) + AMP + diphosphate + H(+)</text>
        <dbReference type="Rhea" id="RHEA:43744"/>
        <dbReference type="Rhea" id="RHEA-COMP:10625"/>
        <dbReference type="Rhea" id="RHEA-COMP:10670"/>
        <dbReference type="ChEBI" id="CHEBI:15378"/>
        <dbReference type="ChEBI" id="CHEBI:30616"/>
        <dbReference type="ChEBI" id="CHEBI:32551"/>
        <dbReference type="ChEBI" id="CHEBI:33019"/>
        <dbReference type="ChEBI" id="CHEBI:82748"/>
        <dbReference type="ChEBI" id="CHEBI:83665"/>
        <dbReference type="ChEBI" id="CHEBI:456215"/>
        <dbReference type="EC" id="6.3.4.19"/>
    </reaction>
</comment>
<dbReference type="Pfam" id="PF01171">
    <property type="entry name" value="ATP_bind_3"/>
    <property type="match status" value="1"/>
</dbReference>
<keyword evidence="5" id="KW-0067">ATP-binding</keyword>
<dbReference type="PANTHER" id="PTHR43033">
    <property type="entry name" value="TRNA(ILE)-LYSIDINE SYNTHASE-RELATED"/>
    <property type="match status" value="1"/>
</dbReference>
<keyword evidence="4" id="KW-0547">Nucleotide-binding</keyword>
<evidence type="ECO:0000256" key="4">
    <source>
        <dbReference type="ARBA" id="ARBA00022741"/>
    </source>
</evidence>
<comment type="caution">
    <text evidence="8">The sequence shown here is derived from an EMBL/GenBank/DDBJ whole genome shotgun (WGS) entry which is preliminary data.</text>
</comment>
<dbReference type="OrthoDB" id="434144at2759"/>
<accession>A0A9P4J4M1</accession>
<dbReference type="InterPro" id="IPR014729">
    <property type="entry name" value="Rossmann-like_a/b/a_fold"/>
</dbReference>
<proteinExistence type="inferred from homology"/>
<protein>
    <recommendedName>
        <fullName evidence="1">tRNA(Ile)-lysidine synthetase</fullName>
        <ecNumber evidence="1">6.3.4.19</ecNumber>
    </recommendedName>
</protein>
<evidence type="ECO:0000313" key="8">
    <source>
        <dbReference type="EMBL" id="KAF2152284.1"/>
    </source>
</evidence>
<dbReference type="GO" id="GO:0005524">
    <property type="term" value="F:ATP binding"/>
    <property type="evidence" value="ECO:0007669"/>
    <property type="project" value="UniProtKB-KW"/>
</dbReference>
<dbReference type="GO" id="GO:0008033">
    <property type="term" value="P:tRNA processing"/>
    <property type="evidence" value="ECO:0007669"/>
    <property type="project" value="UniProtKB-KW"/>
</dbReference>
<evidence type="ECO:0000259" key="7">
    <source>
        <dbReference type="Pfam" id="PF01171"/>
    </source>
</evidence>
<evidence type="ECO:0000256" key="5">
    <source>
        <dbReference type="ARBA" id="ARBA00022840"/>
    </source>
</evidence>
<dbReference type="HAMAP" id="MF_01161">
    <property type="entry name" value="tRNA_Ile_lys_synt"/>
    <property type="match status" value="1"/>
</dbReference>
<keyword evidence="9" id="KW-1185">Reference proteome</keyword>
<dbReference type="GO" id="GO:0032267">
    <property type="term" value="F:tRNA(Ile)-lysidine synthase activity"/>
    <property type="evidence" value="ECO:0007669"/>
    <property type="project" value="UniProtKB-EC"/>
</dbReference>
<name>A0A9P4J4M1_9PEZI</name>
<dbReference type="InterPro" id="IPR012094">
    <property type="entry name" value="tRNA_Ile_lys_synt"/>
</dbReference>
<organism evidence="8 9">
    <name type="scientific">Myriangium duriaei CBS 260.36</name>
    <dbReference type="NCBI Taxonomy" id="1168546"/>
    <lineage>
        <taxon>Eukaryota</taxon>
        <taxon>Fungi</taxon>
        <taxon>Dikarya</taxon>
        <taxon>Ascomycota</taxon>
        <taxon>Pezizomycotina</taxon>
        <taxon>Dothideomycetes</taxon>
        <taxon>Dothideomycetidae</taxon>
        <taxon>Myriangiales</taxon>
        <taxon>Myriangiaceae</taxon>
        <taxon>Myriangium</taxon>
    </lineage>
</organism>
<dbReference type="Proteomes" id="UP000799439">
    <property type="component" value="Unassembled WGS sequence"/>
</dbReference>
<keyword evidence="3" id="KW-0819">tRNA processing</keyword>
<dbReference type="Gene3D" id="3.40.50.620">
    <property type="entry name" value="HUPs"/>
    <property type="match status" value="1"/>
</dbReference>
<gene>
    <name evidence="8" type="ORF">K461DRAFT_293960</name>
</gene>
<dbReference type="InterPro" id="IPR012795">
    <property type="entry name" value="tRNA_Ile_lys_synt_N"/>
</dbReference>